<feature type="region of interest" description="Disordered" evidence="7">
    <location>
        <begin position="39"/>
        <end position="85"/>
    </location>
</feature>
<evidence type="ECO:0000256" key="7">
    <source>
        <dbReference type="SAM" id="MobiDB-lite"/>
    </source>
</evidence>
<evidence type="ECO:0000256" key="5">
    <source>
        <dbReference type="ARBA" id="ARBA00022517"/>
    </source>
</evidence>
<keyword evidence="9" id="KW-1185">Reference proteome</keyword>
<keyword evidence="5" id="KW-0690">Ribosome biogenesis</keyword>
<keyword evidence="6" id="KW-0539">Nucleus</keyword>
<feature type="region of interest" description="Disordered" evidence="7">
    <location>
        <begin position="223"/>
        <end position="256"/>
    </location>
</feature>
<feature type="compositionally biased region" description="Basic and acidic residues" evidence="7">
    <location>
        <begin position="171"/>
        <end position="192"/>
    </location>
</feature>
<feature type="region of interest" description="Disordered" evidence="7">
    <location>
        <begin position="1"/>
        <end position="27"/>
    </location>
</feature>
<proteinExistence type="inferred from homology"/>
<evidence type="ECO:0000313" key="9">
    <source>
        <dbReference type="Proteomes" id="UP000053237"/>
    </source>
</evidence>
<evidence type="ECO:0000256" key="1">
    <source>
        <dbReference type="ARBA" id="ARBA00004604"/>
    </source>
</evidence>
<sequence length="650" mass="73266">MDLYADLPLAKGTSAGLPETNVTASDKSKVVWKAPALVPQVMQARKPASSSVGSDKNSARDSAPEKRNKTSGSTPPNLLAVAGFKPTSVVRKPVQCTKREEKPVQPRLASTILPQNVSDGTNPSAGGDIQREGLVNTFFQSNSRDEYDPARPNSYEVYCEERTNKKKMEKVKRDLEKRQRVQEEEAKKEREKLVKDVEAGKVPSLGSGRGRGMTLPAWMQKKISESTSAQSNESEERDDGLEPNISGQFEDSAVNPEAASERYLKDLHDQESLGPQSCLLEFAQPTQQTSISCEPILIDKSYRITERVRRVGEEVEESLRQDGENKRLEHATNESLYHVDQDGVPVTTLSRKLAKRQKLAEKDPLFSRSKINIASNALNEKIRKHKKQLTVSPKPDTIKVSNVSTLWHEAPSITKAQKKRQSIKSTRNRVRAVEIASSGQSYHPEFHAHQDVVAQAYAEQLEQEERRENQFAGLNSGISDETLQFLDRTTSDDELSVTDERDFVIPIKRNATELVTKSKRNRQKRHRQMLTQHASQRKEKKLLKQINCVQELVREIEAEECAQLRSKQLKSLIAEQKLDEEPKVRIGKKFVKLFRGTDVAFAGDLTGSMRTLNPIGNVLLDRFDSLHKRNLIQLNSSRRPKKAKLKIITK</sequence>
<gene>
    <name evidence="8" type="ORF">BN9_006070</name>
</gene>
<reference evidence="8 9" key="1">
    <citation type="submission" date="2012-05" db="EMBL/GenBank/DDBJ databases">
        <title>Recombination and specialization in a pathogen metapopulation.</title>
        <authorList>
            <person name="Gardiner A."/>
            <person name="Kemen E."/>
            <person name="Schultz-Larsen T."/>
            <person name="MacLean D."/>
            <person name="Van Oosterhout C."/>
            <person name="Jones J.D.G."/>
        </authorList>
    </citation>
    <scope>NUCLEOTIDE SEQUENCE [LARGE SCALE GENOMIC DNA]</scope>
    <source>
        <strain evidence="8 9">Ac Nc2</strain>
    </source>
</reference>
<dbReference type="GO" id="GO:0008097">
    <property type="term" value="F:5S rRNA binding"/>
    <property type="evidence" value="ECO:0007669"/>
    <property type="project" value="TreeGrafter"/>
</dbReference>
<comment type="similarity">
    <text evidence="3">Belongs to the NOP53 family.</text>
</comment>
<comment type="caution">
    <text evidence="8">The sequence shown here is derived from an EMBL/GenBank/DDBJ whole genome shotgun (WGS) entry which is preliminary data.</text>
</comment>
<feature type="region of interest" description="Disordered" evidence="7">
    <location>
        <begin position="170"/>
        <end position="192"/>
    </location>
</feature>
<dbReference type="EMBL" id="CAIX01000003">
    <property type="protein sequence ID" value="CCI39824.1"/>
    <property type="molecule type" value="Genomic_DNA"/>
</dbReference>
<dbReference type="STRING" id="65357.A0A024FZ23"/>
<dbReference type="GO" id="GO:0005654">
    <property type="term" value="C:nucleoplasm"/>
    <property type="evidence" value="ECO:0007669"/>
    <property type="project" value="UniProtKB-SubCell"/>
</dbReference>
<dbReference type="InterPro" id="IPR011687">
    <property type="entry name" value="Nop53/GLTSCR2"/>
</dbReference>
<dbReference type="PANTHER" id="PTHR14211">
    <property type="entry name" value="GLIOMA SUPPRESSOR CANDIDATE REGION GENE 2"/>
    <property type="match status" value="1"/>
</dbReference>
<evidence type="ECO:0000256" key="2">
    <source>
        <dbReference type="ARBA" id="ARBA00004642"/>
    </source>
</evidence>
<dbReference type="Pfam" id="PF07767">
    <property type="entry name" value="Nop53"/>
    <property type="match status" value="1"/>
</dbReference>
<evidence type="ECO:0000256" key="4">
    <source>
        <dbReference type="ARBA" id="ARBA00018339"/>
    </source>
</evidence>
<feature type="compositionally biased region" description="Basic and acidic residues" evidence="7">
    <location>
        <begin position="57"/>
        <end position="68"/>
    </location>
</feature>
<evidence type="ECO:0000256" key="6">
    <source>
        <dbReference type="ARBA" id="ARBA00023242"/>
    </source>
</evidence>
<comment type="subcellular location">
    <subcellularLocation>
        <location evidence="1">Nucleus</location>
        <location evidence="1">Nucleolus</location>
    </subcellularLocation>
    <subcellularLocation>
        <location evidence="2">Nucleus</location>
        <location evidence="2">Nucleoplasm</location>
    </subcellularLocation>
</comment>
<organism evidence="8 9">
    <name type="scientific">Albugo candida</name>
    <dbReference type="NCBI Taxonomy" id="65357"/>
    <lineage>
        <taxon>Eukaryota</taxon>
        <taxon>Sar</taxon>
        <taxon>Stramenopiles</taxon>
        <taxon>Oomycota</taxon>
        <taxon>Peronosporomycetes</taxon>
        <taxon>Albuginales</taxon>
        <taxon>Albuginaceae</taxon>
        <taxon>Albugo</taxon>
    </lineage>
</organism>
<dbReference type="GO" id="GO:0006364">
    <property type="term" value="P:rRNA processing"/>
    <property type="evidence" value="ECO:0007669"/>
    <property type="project" value="TreeGrafter"/>
</dbReference>
<dbReference type="PANTHER" id="PTHR14211:SF7">
    <property type="entry name" value="RIBOSOME BIOGENESIS PROTEIN NOP53"/>
    <property type="match status" value="1"/>
</dbReference>
<dbReference type="OrthoDB" id="5072at2759"/>
<dbReference type="InParanoid" id="A0A024FZ23"/>
<dbReference type="GO" id="GO:0005730">
    <property type="term" value="C:nucleolus"/>
    <property type="evidence" value="ECO:0007669"/>
    <property type="project" value="UniProtKB-SubCell"/>
</dbReference>
<evidence type="ECO:0000256" key="3">
    <source>
        <dbReference type="ARBA" id="ARBA00008838"/>
    </source>
</evidence>
<protein>
    <recommendedName>
        <fullName evidence="4">Ribosome biogenesis protein NOP53</fullName>
    </recommendedName>
</protein>
<dbReference type="Proteomes" id="UP000053237">
    <property type="component" value="Unassembled WGS sequence"/>
</dbReference>
<accession>A0A024FZ23</accession>
<evidence type="ECO:0000313" key="8">
    <source>
        <dbReference type="EMBL" id="CCI39824.1"/>
    </source>
</evidence>
<dbReference type="GO" id="GO:0000027">
    <property type="term" value="P:ribosomal large subunit assembly"/>
    <property type="evidence" value="ECO:0007669"/>
    <property type="project" value="TreeGrafter"/>
</dbReference>
<dbReference type="AlphaFoldDB" id="A0A024FZ23"/>
<name>A0A024FZ23_9STRA</name>